<keyword evidence="2" id="KW-1133">Transmembrane helix</keyword>
<protein>
    <submittedName>
        <fullName evidence="3">Uncharacterized protein</fullName>
    </submittedName>
</protein>
<keyword evidence="2" id="KW-0472">Membrane</keyword>
<dbReference type="Proteomes" id="UP000694541">
    <property type="component" value="Unplaced"/>
</dbReference>
<feature type="region of interest" description="Disordered" evidence="1">
    <location>
        <begin position="132"/>
        <end position="167"/>
    </location>
</feature>
<name>A0A8B9MN06_9AVES</name>
<sequence length="212" mass="23416">MLCESSPAKDRGSPSFSTTAVLKIDITEETLHKGPMAAFLMQTKDNPMKALGVLAGVMGIMVLITIMISTAMFWRNKRSNKIMPVRRIIKKRQTPQSRTVRMEWLKFKRPSNAAEKFVVEDDAKSLQNENSNNNIQVAPVPPTAPLPPPPPALAPRGDAPGWRVSTVSGSLTPKFVNKQLKKRGHGSAHNALVSELKMKFEERNAAISEPHI</sequence>
<keyword evidence="4" id="KW-1185">Reference proteome</keyword>
<reference evidence="3" key="2">
    <citation type="submission" date="2025-09" db="UniProtKB">
        <authorList>
            <consortium name="Ensembl"/>
        </authorList>
    </citation>
    <scope>IDENTIFICATION</scope>
</reference>
<evidence type="ECO:0000256" key="1">
    <source>
        <dbReference type="SAM" id="MobiDB-lite"/>
    </source>
</evidence>
<evidence type="ECO:0000256" key="2">
    <source>
        <dbReference type="SAM" id="Phobius"/>
    </source>
</evidence>
<dbReference type="Ensembl" id="ENSANIT00000011924.1">
    <property type="protein sequence ID" value="ENSANIP00000011527.1"/>
    <property type="gene ID" value="ENSANIG00000007792.1"/>
</dbReference>
<reference evidence="3" key="1">
    <citation type="submission" date="2025-08" db="UniProtKB">
        <authorList>
            <consortium name="Ensembl"/>
        </authorList>
    </citation>
    <scope>IDENTIFICATION</scope>
</reference>
<evidence type="ECO:0000313" key="4">
    <source>
        <dbReference type="Proteomes" id="UP000694541"/>
    </source>
</evidence>
<dbReference type="AlphaFoldDB" id="A0A8B9MN06"/>
<proteinExistence type="predicted"/>
<feature type="transmembrane region" description="Helical" evidence="2">
    <location>
        <begin position="50"/>
        <end position="74"/>
    </location>
</feature>
<accession>A0A8B9MN06</accession>
<evidence type="ECO:0000313" key="3">
    <source>
        <dbReference type="Ensembl" id="ENSANIP00000011527.1"/>
    </source>
</evidence>
<feature type="compositionally biased region" description="Pro residues" evidence="1">
    <location>
        <begin position="139"/>
        <end position="153"/>
    </location>
</feature>
<organism evidence="3 4">
    <name type="scientific">Accipiter nisus</name>
    <name type="common">Eurasian sparrowhawk</name>
    <dbReference type="NCBI Taxonomy" id="211598"/>
    <lineage>
        <taxon>Eukaryota</taxon>
        <taxon>Metazoa</taxon>
        <taxon>Chordata</taxon>
        <taxon>Craniata</taxon>
        <taxon>Vertebrata</taxon>
        <taxon>Euteleostomi</taxon>
        <taxon>Archelosauria</taxon>
        <taxon>Archosauria</taxon>
        <taxon>Dinosauria</taxon>
        <taxon>Saurischia</taxon>
        <taxon>Theropoda</taxon>
        <taxon>Coelurosauria</taxon>
        <taxon>Aves</taxon>
        <taxon>Neognathae</taxon>
        <taxon>Neoaves</taxon>
        <taxon>Telluraves</taxon>
        <taxon>Accipitrimorphae</taxon>
        <taxon>Accipitriformes</taxon>
        <taxon>Accipitridae</taxon>
        <taxon>Accipitrinae</taxon>
        <taxon>Accipiter</taxon>
    </lineage>
</organism>
<keyword evidence="2" id="KW-0812">Transmembrane</keyword>